<evidence type="ECO:0000256" key="6">
    <source>
        <dbReference type="ARBA" id="ARBA00023136"/>
    </source>
</evidence>
<feature type="chain" id="PRO_5002864594" description="Wall-associated receptor kinase galacturonan-binding domain-containing protein" evidence="8">
    <location>
        <begin position="20"/>
        <end position="334"/>
    </location>
</feature>
<evidence type="ECO:0000256" key="8">
    <source>
        <dbReference type="SAM" id="SignalP"/>
    </source>
</evidence>
<dbReference type="EMBL" id="CM000126">
    <property type="protein sequence ID" value="EEC69821.1"/>
    <property type="molecule type" value="Genomic_DNA"/>
</dbReference>
<dbReference type="GO" id="GO:0016020">
    <property type="term" value="C:membrane"/>
    <property type="evidence" value="ECO:0007669"/>
    <property type="project" value="UniProtKB-SubCell"/>
</dbReference>
<keyword evidence="2" id="KW-0418">Kinase</keyword>
<evidence type="ECO:0000256" key="7">
    <source>
        <dbReference type="ARBA" id="ARBA00023180"/>
    </source>
</evidence>
<organism evidence="10 11">
    <name type="scientific">Oryza sativa subsp. indica</name>
    <name type="common">Rice</name>
    <dbReference type="NCBI Taxonomy" id="39946"/>
    <lineage>
        <taxon>Eukaryota</taxon>
        <taxon>Viridiplantae</taxon>
        <taxon>Streptophyta</taxon>
        <taxon>Embryophyta</taxon>
        <taxon>Tracheophyta</taxon>
        <taxon>Spermatophyta</taxon>
        <taxon>Magnoliopsida</taxon>
        <taxon>Liliopsida</taxon>
        <taxon>Poales</taxon>
        <taxon>Poaceae</taxon>
        <taxon>BOP clade</taxon>
        <taxon>Oryzoideae</taxon>
        <taxon>Oryzeae</taxon>
        <taxon>Oryzinae</taxon>
        <taxon>Oryza</taxon>
        <taxon>Oryza sativa</taxon>
    </lineage>
</organism>
<dbReference type="Gramene" id="BGIOSGA002512-TA">
    <property type="protein sequence ID" value="BGIOSGA002512-PA"/>
    <property type="gene ID" value="BGIOSGA002512"/>
</dbReference>
<dbReference type="AlphaFoldDB" id="B8ACX5"/>
<evidence type="ECO:0000256" key="2">
    <source>
        <dbReference type="ARBA" id="ARBA00022527"/>
    </source>
</evidence>
<accession>B8ACX5</accession>
<gene>
    <name evidence="10" type="ORF">OsI_00138</name>
</gene>
<keyword evidence="5" id="KW-1133">Transmembrane helix</keyword>
<feature type="domain" description="Wall-associated receptor kinase galacturonan-binding" evidence="9">
    <location>
        <begin position="29"/>
        <end position="76"/>
    </location>
</feature>
<dbReference type="GO" id="GO:0004674">
    <property type="term" value="F:protein serine/threonine kinase activity"/>
    <property type="evidence" value="ECO:0007669"/>
    <property type="project" value="UniProtKB-KW"/>
</dbReference>
<evidence type="ECO:0000313" key="10">
    <source>
        <dbReference type="EMBL" id="EEC69821.1"/>
    </source>
</evidence>
<keyword evidence="7" id="KW-0325">Glycoprotein</keyword>
<keyword evidence="11" id="KW-1185">Reference proteome</keyword>
<dbReference type="Pfam" id="PF13947">
    <property type="entry name" value="GUB_WAK_bind"/>
    <property type="match status" value="1"/>
</dbReference>
<dbReference type="InterPro" id="IPR045874">
    <property type="entry name" value="LRK10/LRL21-25-like"/>
</dbReference>
<keyword evidence="4 8" id="KW-0732">Signal</keyword>
<sequence>MRVIYVLCVLGVLVPDAAGGRRHHRRHDCPPFTCGHLSDVSLPFRRRGDPPECGVQSYELTCADDKATIQIDKETYSEIRNSSWMYMPVACLSTSRSFVYVFTGQQSAYIQNLEPSCGYLATTPLGGSKLNSTSALQNVSYQDVVKLMMTGFAVRFPFTVSGWNFKECLALSIRQTGTGSKERIANIAIIDFYFWSCFLLGDRSHNNLIYTYMVVDTALLILKWTAGNSSQAYYPSWVYDRLIEQQVGVGEISAATVANMHELERKLCIIGLHCIQMKSHDRPTMSEVIEMLEGGVVGLQMPPRPFFCDDESMSPMMDSYQFSSGLTEILEEDE</sequence>
<evidence type="ECO:0000256" key="1">
    <source>
        <dbReference type="ARBA" id="ARBA00004479"/>
    </source>
</evidence>
<dbReference type="STRING" id="39946.B8ACX5"/>
<evidence type="ECO:0000256" key="5">
    <source>
        <dbReference type="ARBA" id="ARBA00022989"/>
    </source>
</evidence>
<keyword evidence="2" id="KW-0723">Serine/threonine-protein kinase</keyword>
<dbReference type="InterPro" id="IPR025287">
    <property type="entry name" value="WAK_GUB"/>
</dbReference>
<keyword evidence="2" id="KW-0808">Transferase</keyword>
<keyword evidence="6" id="KW-0472">Membrane</keyword>
<evidence type="ECO:0000259" key="9">
    <source>
        <dbReference type="Pfam" id="PF13947"/>
    </source>
</evidence>
<evidence type="ECO:0000313" key="11">
    <source>
        <dbReference type="Proteomes" id="UP000007015"/>
    </source>
</evidence>
<name>B8ACX5_ORYSI</name>
<feature type="signal peptide" evidence="8">
    <location>
        <begin position="1"/>
        <end position="19"/>
    </location>
</feature>
<proteinExistence type="predicted"/>
<dbReference type="HOGENOM" id="CLU_000288_115_2_1"/>
<dbReference type="PANTHER" id="PTHR27009">
    <property type="entry name" value="RUST RESISTANCE KINASE LR10-RELATED"/>
    <property type="match status" value="1"/>
</dbReference>
<dbReference type="Proteomes" id="UP000007015">
    <property type="component" value="Chromosome 1"/>
</dbReference>
<comment type="subcellular location">
    <subcellularLocation>
        <location evidence="1">Membrane</location>
        <topology evidence="1">Single-pass type I membrane protein</topology>
    </subcellularLocation>
</comment>
<keyword evidence="3" id="KW-0812">Transmembrane</keyword>
<evidence type="ECO:0000256" key="4">
    <source>
        <dbReference type="ARBA" id="ARBA00022729"/>
    </source>
</evidence>
<protein>
    <recommendedName>
        <fullName evidence="9">Wall-associated receptor kinase galacturonan-binding domain-containing protein</fullName>
    </recommendedName>
</protein>
<reference evidence="10 11" key="1">
    <citation type="journal article" date="2005" name="PLoS Biol.">
        <title>The genomes of Oryza sativa: a history of duplications.</title>
        <authorList>
            <person name="Yu J."/>
            <person name="Wang J."/>
            <person name="Lin W."/>
            <person name="Li S."/>
            <person name="Li H."/>
            <person name="Zhou J."/>
            <person name="Ni P."/>
            <person name="Dong W."/>
            <person name="Hu S."/>
            <person name="Zeng C."/>
            <person name="Zhang J."/>
            <person name="Zhang Y."/>
            <person name="Li R."/>
            <person name="Xu Z."/>
            <person name="Li S."/>
            <person name="Li X."/>
            <person name="Zheng H."/>
            <person name="Cong L."/>
            <person name="Lin L."/>
            <person name="Yin J."/>
            <person name="Geng J."/>
            <person name="Li G."/>
            <person name="Shi J."/>
            <person name="Liu J."/>
            <person name="Lv H."/>
            <person name="Li J."/>
            <person name="Wang J."/>
            <person name="Deng Y."/>
            <person name="Ran L."/>
            <person name="Shi X."/>
            <person name="Wang X."/>
            <person name="Wu Q."/>
            <person name="Li C."/>
            <person name="Ren X."/>
            <person name="Wang J."/>
            <person name="Wang X."/>
            <person name="Li D."/>
            <person name="Liu D."/>
            <person name="Zhang X."/>
            <person name="Ji Z."/>
            <person name="Zhao W."/>
            <person name="Sun Y."/>
            <person name="Zhang Z."/>
            <person name="Bao J."/>
            <person name="Han Y."/>
            <person name="Dong L."/>
            <person name="Ji J."/>
            <person name="Chen P."/>
            <person name="Wu S."/>
            <person name="Liu J."/>
            <person name="Xiao Y."/>
            <person name="Bu D."/>
            <person name="Tan J."/>
            <person name="Yang L."/>
            <person name="Ye C."/>
            <person name="Zhang J."/>
            <person name="Xu J."/>
            <person name="Zhou Y."/>
            <person name="Yu Y."/>
            <person name="Zhang B."/>
            <person name="Zhuang S."/>
            <person name="Wei H."/>
            <person name="Liu B."/>
            <person name="Lei M."/>
            <person name="Yu H."/>
            <person name="Li Y."/>
            <person name="Xu H."/>
            <person name="Wei S."/>
            <person name="He X."/>
            <person name="Fang L."/>
            <person name="Zhang Z."/>
            <person name="Zhang Y."/>
            <person name="Huang X."/>
            <person name="Su Z."/>
            <person name="Tong W."/>
            <person name="Li J."/>
            <person name="Tong Z."/>
            <person name="Li S."/>
            <person name="Ye J."/>
            <person name="Wang L."/>
            <person name="Fang L."/>
            <person name="Lei T."/>
            <person name="Chen C."/>
            <person name="Chen H."/>
            <person name="Xu Z."/>
            <person name="Li H."/>
            <person name="Huang H."/>
            <person name="Zhang F."/>
            <person name="Xu H."/>
            <person name="Li N."/>
            <person name="Zhao C."/>
            <person name="Li S."/>
            <person name="Dong L."/>
            <person name="Huang Y."/>
            <person name="Li L."/>
            <person name="Xi Y."/>
            <person name="Qi Q."/>
            <person name="Li W."/>
            <person name="Zhang B."/>
            <person name="Hu W."/>
            <person name="Zhang Y."/>
            <person name="Tian X."/>
            <person name="Jiao Y."/>
            <person name="Liang X."/>
            <person name="Jin J."/>
            <person name="Gao L."/>
            <person name="Zheng W."/>
            <person name="Hao B."/>
            <person name="Liu S."/>
            <person name="Wang W."/>
            <person name="Yuan L."/>
            <person name="Cao M."/>
            <person name="McDermott J."/>
            <person name="Samudrala R."/>
            <person name="Wang J."/>
            <person name="Wong G.K."/>
            <person name="Yang H."/>
        </authorList>
    </citation>
    <scope>NUCLEOTIDE SEQUENCE [LARGE SCALE GENOMIC DNA]</scope>
    <source>
        <strain evidence="11">cv. 93-11</strain>
    </source>
</reference>
<evidence type="ECO:0000256" key="3">
    <source>
        <dbReference type="ARBA" id="ARBA00022692"/>
    </source>
</evidence>
<dbReference type="GO" id="GO:0030247">
    <property type="term" value="F:polysaccharide binding"/>
    <property type="evidence" value="ECO:0007669"/>
    <property type="project" value="InterPro"/>
</dbReference>